<sequence length="175" mass="20302">MHTRIGPGCSSGCGNRPPRHRFVNGRDRVRFLLHRLLKFSWLFHMIQNVNRPNIQGFFRPRDSNTHIPCRFEMRIHTRAQVDSVDSLTGTTLQRLNRICGVQYIDDPIHCRSPSILYFVSANSLVLCIFSRFLVSLSESFLVNCQPILSPIHRLFLGKKSIDGKTWFYTKQQEIG</sequence>
<keyword evidence="2" id="KW-1185">Reference proteome</keyword>
<protein>
    <submittedName>
        <fullName evidence="1">Uncharacterized protein</fullName>
    </submittedName>
</protein>
<accession>A0ACC2FM33</accession>
<dbReference type="EMBL" id="CM055752">
    <property type="protein sequence ID" value="KAJ7992449.1"/>
    <property type="molecule type" value="Genomic_DNA"/>
</dbReference>
<proteinExistence type="predicted"/>
<evidence type="ECO:0000313" key="1">
    <source>
        <dbReference type="EMBL" id="KAJ7992449.1"/>
    </source>
</evidence>
<gene>
    <name evidence="1" type="ORF">DPEC_G00278670</name>
</gene>
<organism evidence="1 2">
    <name type="scientific">Dallia pectoralis</name>
    <name type="common">Alaska blackfish</name>
    <dbReference type="NCBI Taxonomy" id="75939"/>
    <lineage>
        <taxon>Eukaryota</taxon>
        <taxon>Metazoa</taxon>
        <taxon>Chordata</taxon>
        <taxon>Craniata</taxon>
        <taxon>Vertebrata</taxon>
        <taxon>Euteleostomi</taxon>
        <taxon>Actinopterygii</taxon>
        <taxon>Neopterygii</taxon>
        <taxon>Teleostei</taxon>
        <taxon>Protacanthopterygii</taxon>
        <taxon>Esociformes</taxon>
        <taxon>Umbridae</taxon>
        <taxon>Dallia</taxon>
    </lineage>
</organism>
<evidence type="ECO:0000313" key="2">
    <source>
        <dbReference type="Proteomes" id="UP001157502"/>
    </source>
</evidence>
<dbReference type="Proteomes" id="UP001157502">
    <property type="component" value="Chromosome 25"/>
</dbReference>
<name>A0ACC2FM33_DALPE</name>
<comment type="caution">
    <text evidence="1">The sequence shown here is derived from an EMBL/GenBank/DDBJ whole genome shotgun (WGS) entry which is preliminary data.</text>
</comment>
<reference evidence="1" key="1">
    <citation type="submission" date="2021-05" db="EMBL/GenBank/DDBJ databases">
        <authorList>
            <person name="Pan Q."/>
            <person name="Jouanno E."/>
            <person name="Zahm M."/>
            <person name="Klopp C."/>
            <person name="Cabau C."/>
            <person name="Louis A."/>
            <person name="Berthelot C."/>
            <person name="Parey E."/>
            <person name="Roest Crollius H."/>
            <person name="Montfort J."/>
            <person name="Robinson-Rechavi M."/>
            <person name="Bouchez O."/>
            <person name="Lampietro C."/>
            <person name="Lopez Roques C."/>
            <person name="Donnadieu C."/>
            <person name="Postlethwait J."/>
            <person name="Bobe J."/>
            <person name="Dillon D."/>
            <person name="Chandos A."/>
            <person name="von Hippel F."/>
            <person name="Guiguen Y."/>
        </authorList>
    </citation>
    <scope>NUCLEOTIDE SEQUENCE</scope>
    <source>
        <strain evidence="1">YG-Jan2019</strain>
    </source>
</reference>